<keyword evidence="2" id="KW-1185">Reference proteome</keyword>
<proteinExistence type="predicted"/>
<reference evidence="1 2" key="1">
    <citation type="submission" date="2022-01" db="EMBL/GenBank/DDBJ databases">
        <title>A chromosome-scale genome assembly of the false clownfish, Amphiprion ocellaris.</title>
        <authorList>
            <person name="Ryu T."/>
        </authorList>
    </citation>
    <scope>NUCLEOTIDE SEQUENCE [LARGE SCALE GENOMIC DNA]</scope>
</reference>
<dbReference type="Proteomes" id="UP001501940">
    <property type="component" value="Chromosome 24"/>
</dbReference>
<protein>
    <submittedName>
        <fullName evidence="1">Uncharacterized protein</fullName>
    </submittedName>
</protein>
<organism evidence="1 2">
    <name type="scientific">Amphiprion ocellaris</name>
    <name type="common">Clown anemonefish</name>
    <dbReference type="NCBI Taxonomy" id="80972"/>
    <lineage>
        <taxon>Eukaryota</taxon>
        <taxon>Metazoa</taxon>
        <taxon>Chordata</taxon>
        <taxon>Craniata</taxon>
        <taxon>Vertebrata</taxon>
        <taxon>Euteleostomi</taxon>
        <taxon>Actinopterygii</taxon>
        <taxon>Neopterygii</taxon>
        <taxon>Teleostei</taxon>
        <taxon>Neoteleostei</taxon>
        <taxon>Acanthomorphata</taxon>
        <taxon>Ovalentaria</taxon>
        <taxon>Pomacentridae</taxon>
        <taxon>Amphiprion</taxon>
    </lineage>
</organism>
<evidence type="ECO:0000313" key="1">
    <source>
        <dbReference type="Ensembl" id="ENSAOCP00000028830.1"/>
    </source>
</evidence>
<reference evidence="1" key="3">
    <citation type="submission" date="2025-09" db="UniProtKB">
        <authorList>
            <consortium name="Ensembl"/>
        </authorList>
    </citation>
    <scope>IDENTIFICATION</scope>
</reference>
<reference evidence="1" key="2">
    <citation type="submission" date="2025-08" db="UniProtKB">
        <authorList>
            <consortium name="Ensembl"/>
        </authorList>
    </citation>
    <scope>IDENTIFICATION</scope>
</reference>
<name>A0A3Q1CP18_AMPOC</name>
<accession>A0A3Q1CP18</accession>
<dbReference type="Ensembl" id="ENSAOCT00000022340.2">
    <property type="protein sequence ID" value="ENSAOCP00000028830.1"/>
    <property type="gene ID" value="ENSAOCG00000018715.2"/>
</dbReference>
<sequence length="60" mass="6883">MKPVTNLKHPHFSPLALQFCRFSVCVVLLNLPNLSNCKEIDKHGCDGLMLNPSFFFFLFI</sequence>
<evidence type="ECO:0000313" key="2">
    <source>
        <dbReference type="Proteomes" id="UP001501940"/>
    </source>
</evidence>
<dbReference type="AlphaFoldDB" id="A0A3Q1CP18"/>